<dbReference type="OrthoDB" id="5081612at2759"/>
<feature type="transmembrane region" description="Helical" evidence="1">
    <location>
        <begin position="134"/>
        <end position="162"/>
    </location>
</feature>
<keyword evidence="1" id="KW-0472">Membrane</keyword>
<keyword evidence="3" id="KW-1185">Reference proteome</keyword>
<dbReference type="AlphaFoldDB" id="A0A2K0WG05"/>
<dbReference type="Proteomes" id="UP000236664">
    <property type="component" value="Unassembled WGS sequence"/>
</dbReference>
<evidence type="ECO:0000313" key="2">
    <source>
        <dbReference type="EMBL" id="PNP81200.1"/>
    </source>
</evidence>
<accession>A0A2K0WG05</accession>
<keyword evidence="1" id="KW-1133">Transmembrane helix</keyword>
<keyword evidence="1" id="KW-0812">Transmembrane</keyword>
<evidence type="ECO:0000256" key="1">
    <source>
        <dbReference type="SAM" id="Phobius"/>
    </source>
</evidence>
<gene>
    <name evidence="2" type="ORF">FNYG_05667</name>
</gene>
<protein>
    <submittedName>
        <fullName evidence="2">Uncharacterized protein</fullName>
    </submittedName>
</protein>
<feature type="transmembrane region" description="Helical" evidence="1">
    <location>
        <begin position="21"/>
        <end position="40"/>
    </location>
</feature>
<evidence type="ECO:0000313" key="3">
    <source>
        <dbReference type="Proteomes" id="UP000236664"/>
    </source>
</evidence>
<proteinExistence type="predicted"/>
<reference evidence="2 3" key="1">
    <citation type="submission" date="2017-06" db="EMBL/GenBank/DDBJ databases">
        <title>Genome of Fusarium nygamai isolate CS10214.</title>
        <authorList>
            <person name="Gardiner D.M."/>
            <person name="Obanor F."/>
            <person name="Kazan K."/>
        </authorList>
    </citation>
    <scope>NUCLEOTIDE SEQUENCE [LARGE SCALE GENOMIC DNA]</scope>
    <source>
        <strain evidence="2 3">CS10214</strain>
    </source>
</reference>
<name>A0A2K0WG05_GIBNY</name>
<dbReference type="EMBL" id="MTQA01000071">
    <property type="protein sequence ID" value="PNP81200.1"/>
    <property type="molecule type" value="Genomic_DNA"/>
</dbReference>
<comment type="caution">
    <text evidence="2">The sequence shown here is derived from an EMBL/GenBank/DDBJ whole genome shotgun (WGS) entry which is preliminary data.</text>
</comment>
<organism evidence="2 3">
    <name type="scientific">Gibberella nygamai</name>
    <name type="common">Bean root rot disease fungus</name>
    <name type="synonym">Fusarium nygamai</name>
    <dbReference type="NCBI Taxonomy" id="42673"/>
    <lineage>
        <taxon>Eukaryota</taxon>
        <taxon>Fungi</taxon>
        <taxon>Dikarya</taxon>
        <taxon>Ascomycota</taxon>
        <taxon>Pezizomycotina</taxon>
        <taxon>Sordariomycetes</taxon>
        <taxon>Hypocreomycetidae</taxon>
        <taxon>Hypocreales</taxon>
        <taxon>Nectriaceae</taxon>
        <taxon>Fusarium</taxon>
        <taxon>Fusarium fujikuroi species complex</taxon>
    </lineage>
</organism>
<sequence>MNTQSDPSNESPWYEYLQSDLFWVLAIFIGINAGWTHELYELLAKKDEEQEDIQPSTTPQEPTLSWRISKNRIIIKNNFKNHITSRLRQSLALLLCALPLPFQLLQDVYVCKTTWRISSWLVQAWYPSSIRPRLLGIIIFSPIGIPMLGVWAWVLMAGAWIVGIQAALCGEVSKFEPNARPDLPLAFEEEV</sequence>